<sequence length="853" mass="95582">MNGGLSRENSSKRELENGFIPKYKHRKVSAHRNFPPRCGRNNGPIGLQPDEKSNKEGEVYTLKSSPPGLPVTNGSIKQGTSPRPSDKYCQRRVSALRDFPPLCGRDVHRKTEEEPQGNTSTNDDLVMKIKETKVSVLDEIVTTSQRECFSGVEKVDEETRSAETLKYGIGRVPSVELLTDNVNLGASQETLGTIADGVSMKQITNGGLGDDDIEKTEHQVSMPGAIDNCDEDTEGSVVKEIASYSGHEVHMEVVQCLMAAPYCPYRQKKVISWLQKYKSVAWKSRLKEDNSGRPSRKKMVRVSGDSDGSPSTFAIVKDEEDFGANDKLRDFVLCLPAYGCRNNFSHDDARNRVIEALHLFHAHCRKLLQEEEAKLELEERGKSRKLENSPLRIDLCAAKIIKEKRKEVQMGKQFLGEVPGIHVGDEFQYRVELSIVGIHYPYQAGIDFMKHNGLLVATSIVSSGGYADDMENTDVLIYSGQGPQDHKLERGNLALRNSLSTKTPIRVIRGWKETTASESSDSSAKIVSTYVYDGLYTVEKYWVKTGHHGKLVFTFELRRNPDQPKVAWKELKKSHKYRACSGICVKDISGGKELFPICVVNVIDNENPPKFNYITKMMYPDWFSPIPPQGCNCTGRCSDSGKCLCAVKNGGEIPFNHNGAIVEVKPLVYECGPSCKCPPSCYNRVSQHGIKIQLEIFKTESRGWGVRCPTFIPSGSFICEYAGELLDDKEAEQRIGNDEYLFDIGRNYHDSEKSVNLLEVWEEGFTIDAGHYGNIGRFINHSCSPNIYAQNVIYDHDDTRTPHVMLFAAESIPPLQELTYHYNYSLDQVLDSNGNIKIKRCHCGSAECSGRMY</sequence>
<dbReference type="InterPro" id="IPR025794">
    <property type="entry name" value="H3-K9-MeTrfase_plant"/>
</dbReference>
<feature type="domain" description="YDG" evidence="13">
    <location>
        <begin position="416"/>
        <end position="559"/>
    </location>
</feature>
<dbReference type="AlphaFoldDB" id="A0A8S0SVK6"/>
<evidence type="ECO:0000256" key="6">
    <source>
        <dbReference type="ARBA" id="ARBA00022853"/>
    </source>
</evidence>
<proteinExistence type="predicted"/>
<dbReference type="InterPro" id="IPR003105">
    <property type="entry name" value="SRA_YDG"/>
</dbReference>
<dbReference type="GO" id="GO:0005634">
    <property type="term" value="C:nucleus"/>
    <property type="evidence" value="ECO:0007669"/>
    <property type="project" value="UniProtKB-SubCell"/>
</dbReference>
<dbReference type="Pfam" id="PF05033">
    <property type="entry name" value="Pre-SET"/>
    <property type="match status" value="1"/>
</dbReference>
<feature type="domain" description="Post-SET" evidence="12">
    <location>
        <begin position="837"/>
        <end position="853"/>
    </location>
</feature>
<dbReference type="SMART" id="SM00317">
    <property type="entry name" value="SET"/>
    <property type="match status" value="1"/>
</dbReference>
<accession>A0A8S0SVK6</accession>
<dbReference type="GO" id="GO:0008270">
    <property type="term" value="F:zinc ion binding"/>
    <property type="evidence" value="ECO:0007669"/>
    <property type="project" value="InterPro"/>
</dbReference>
<dbReference type="PROSITE" id="PS51015">
    <property type="entry name" value="YDG"/>
    <property type="match status" value="1"/>
</dbReference>
<dbReference type="Proteomes" id="UP000594638">
    <property type="component" value="Unassembled WGS sequence"/>
</dbReference>
<dbReference type="PROSITE" id="PS50868">
    <property type="entry name" value="POST_SET"/>
    <property type="match status" value="1"/>
</dbReference>
<dbReference type="InterPro" id="IPR003616">
    <property type="entry name" value="Post-SET_dom"/>
</dbReference>
<dbReference type="GO" id="GO:0005694">
    <property type="term" value="C:chromosome"/>
    <property type="evidence" value="ECO:0007669"/>
    <property type="project" value="UniProtKB-SubCell"/>
</dbReference>
<evidence type="ECO:0000313" key="15">
    <source>
        <dbReference type="Proteomes" id="UP000594638"/>
    </source>
</evidence>
<feature type="compositionally biased region" description="Polar residues" evidence="9">
    <location>
        <begin position="72"/>
        <end position="83"/>
    </location>
</feature>
<dbReference type="OrthoDB" id="5792673at2759"/>
<dbReference type="InterPro" id="IPR036987">
    <property type="entry name" value="SRA-YDG_sf"/>
</dbReference>
<reference evidence="14 15" key="1">
    <citation type="submission" date="2019-12" db="EMBL/GenBank/DDBJ databases">
        <authorList>
            <person name="Alioto T."/>
            <person name="Alioto T."/>
            <person name="Gomez Garrido J."/>
        </authorList>
    </citation>
    <scope>NUCLEOTIDE SEQUENCE [LARGE SCALE GENOMIC DNA]</scope>
</reference>
<dbReference type="InterPro" id="IPR001214">
    <property type="entry name" value="SET_dom"/>
</dbReference>
<evidence type="ECO:0000256" key="8">
    <source>
        <dbReference type="PROSITE-ProRule" id="PRU00358"/>
    </source>
</evidence>
<evidence type="ECO:0000256" key="9">
    <source>
        <dbReference type="SAM" id="MobiDB-lite"/>
    </source>
</evidence>
<keyword evidence="5" id="KW-0949">S-adenosyl-L-methionine</keyword>
<evidence type="ECO:0000256" key="5">
    <source>
        <dbReference type="ARBA" id="ARBA00022691"/>
    </source>
</evidence>
<feature type="domain" description="SET" evidence="10">
    <location>
        <begin position="692"/>
        <end position="823"/>
    </location>
</feature>
<evidence type="ECO:0000256" key="1">
    <source>
        <dbReference type="ARBA" id="ARBA00004286"/>
    </source>
</evidence>
<feature type="compositionally biased region" description="Basic and acidic residues" evidence="9">
    <location>
        <begin position="49"/>
        <end position="58"/>
    </location>
</feature>
<comment type="subcellular location">
    <subcellularLocation>
        <location evidence="1">Chromosome</location>
    </subcellularLocation>
    <subcellularLocation>
        <location evidence="8">Nucleus</location>
    </subcellularLocation>
</comment>
<organism evidence="14 15">
    <name type="scientific">Olea europaea subsp. europaea</name>
    <dbReference type="NCBI Taxonomy" id="158383"/>
    <lineage>
        <taxon>Eukaryota</taxon>
        <taxon>Viridiplantae</taxon>
        <taxon>Streptophyta</taxon>
        <taxon>Embryophyta</taxon>
        <taxon>Tracheophyta</taxon>
        <taxon>Spermatophyta</taxon>
        <taxon>Magnoliopsida</taxon>
        <taxon>eudicotyledons</taxon>
        <taxon>Gunneridae</taxon>
        <taxon>Pentapetalae</taxon>
        <taxon>asterids</taxon>
        <taxon>lamiids</taxon>
        <taxon>Lamiales</taxon>
        <taxon>Oleaceae</taxon>
        <taxon>Oleeae</taxon>
        <taxon>Olea</taxon>
    </lineage>
</organism>
<dbReference type="SUPFAM" id="SSF88697">
    <property type="entry name" value="PUA domain-like"/>
    <property type="match status" value="1"/>
</dbReference>
<dbReference type="PROSITE" id="PS50280">
    <property type="entry name" value="SET"/>
    <property type="match status" value="1"/>
</dbReference>
<keyword evidence="3" id="KW-0489">Methyltransferase</keyword>
<keyword evidence="2" id="KW-0158">Chromosome</keyword>
<dbReference type="GO" id="GO:0003690">
    <property type="term" value="F:double-stranded DNA binding"/>
    <property type="evidence" value="ECO:0007669"/>
    <property type="project" value="TreeGrafter"/>
</dbReference>
<evidence type="ECO:0000259" key="12">
    <source>
        <dbReference type="PROSITE" id="PS50868"/>
    </source>
</evidence>
<feature type="domain" description="Pre-SET" evidence="11">
    <location>
        <begin position="629"/>
        <end position="689"/>
    </location>
</feature>
<feature type="region of interest" description="Disordered" evidence="9">
    <location>
        <begin position="288"/>
        <end position="308"/>
    </location>
</feature>
<feature type="region of interest" description="Disordered" evidence="9">
    <location>
        <begin position="100"/>
        <end position="122"/>
    </location>
</feature>
<dbReference type="InterPro" id="IPR015947">
    <property type="entry name" value="PUA-like_sf"/>
</dbReference>
<dbReference type="EMBL" id="CACTIH010005524">
    <property type="protein sequence ID" value="CAA2996404.1"/>
    <property type="molecule type" value="Genomic_DNA"/>
</dbReference>
<dbReference type="InterPro" id="IPR046341">
    <property type="entry name" value="SET_dom_sf"/>
</dbReference>
<evidence type="ECO:0000259" key="13">
    <source>
        <dbReference type="PROSITE" id="PS51015"/>
    </source>
</evidence>
<evidence type="ECO:0000259" key="11">
    <source>
        <dbReference type="PROSITE" id="PS50867"/>
    </source>
</evidence>
<evidence type="ECO:0000256" key="3">
    <source>
        <dbReference type="ARBA" id="ARBA00022603"/>
    </source>
</evidence>
<evidence type="ECO:0000256" key="7">
    <source>
        <dbReference type="ARBA" id="ARBA00023242"/>
    </source>
</evidence>
<dbReference type="InterPro" id="IPR051357">
    <property type="entry name" value="H3K9_HMTase_SUVAR3-9"/>
</dbReference>
<dbReference type="InterPro" id="IPR007728">
    <property type="entry name" value="Pre-SET_dom"/>
</dbReference>
<dbReference type="PROSITE" id="PS51575">
    <property type="entry name" value="SAM_MT43_SUVAR39_2"/>
    <property type="match status" value="1"/>
</dbReference>
<keyword evidence="6" id="KW-0156">Chromatin regulator</keyword>
<evidence type="ECO:0000259" key="10">
    <source>
        <dbReference type="PROSITE" id="PS50280"/>
    </source>
</evidence>
<dbReference type="Gramene" id="OE9A024360T1">
    <property type="protein sequence ID" value="OE9A024360C1"/>
    <property type="gene ID" value="OE9A024360"/>
</dbReference>
<evidence type="ECO:0000256" key="4">
    <source>
        <dbReference type="ARBA" id="ARBA00022679"/>
    </source>
</evidence>
<dbReference type="PROSITE" id="PS50867">
    <property type="entry name" value="PRE_SET"/>
    <property type="match status" value="1"/>
</dbReference>
<protein>
    <submittedName>
        <fullName evidence="14">Histone-lysine N-methyltransferase, H3 lysine-9 specific SUVH6-like</fullName>
    </submittedName>
</protein>
<dbReference type="Gene3D" id="2.30.280.10">
    <property type="entry name" value="SRA-YDG"/>
    <property type="match status" value="1"/>
</dbReference>
<dbReference type="SUPFAM" id="SSF82199">
    <property type="entry name" value="SET domain"/>
    <property type="match status" value="1"/>
</dbReference>
<keyword evidence="7 8" id="KW-0539">Nucleus</keyword>
<evidence type="ECO:0000313" key="14">
    <source>
        <dbReference type="EMBL" id="CAA2996404.1"/>
    </source>
</evidence>
<dbReference type="SMART" id="SM00466">
    <property type="entry name" value="SRA"/>
    <property type="match status" value="1"/>
</dbReference>
<dbReference type="SMART" id="SM00468">
    <property type="entry name" value="PreSET"/>
    <property type="match status" value="1"/>
</dbReference>
<comment type="caution">
    <text evidence="14">The sequence shown here is derived from an EMBL/GenBank/DDBJ whole genome shotgun (WGS) entry which is preliminary data.</text>
</comment>
<dbReference type="Gene3D" id="2.170.270.10">
    <property type="entry name" value="SET domain"/>
    <property type="match status" value="1"/>
</dbReference>
<dbReference type="Pfam" id="PF02182">
    <property type="entry name" value="SAD_SRA"/>
    <property type="match status" value="1"/>
</dbReference>
<dbReference type="GO" id="GO:0032259">
    <property type="term" value="P:methylation"/>
    <property type="evidence" value="ECO:0007669"/>
    <property type="project" value="UniProtKB-KW"/>
</dbReference>
<dbReference type="PANTHER" id="PTHR45660">
    <property type="entry name" value="HISTONE-LYSINE N-METHYLTRANSFERASE SETMAR"/>
    <property type="match status" value="1"/>
</dbReference>
<evidence type="ECO:0000256" key="2">
    <source>
        <dbReference type="ARBA" id="ARBA00022454"/>
    </source>
</evidence>
<feature type="region of interest" description="Disordered" evidence="9">
    <location>
        <begin position="1"/>
        <end position="87"/>
    </location>
</feature>
<dbReference type="GO" id="GO:0042054">
    <property type="term" value="F:histone methyltransferase activity"/>
    <property type="evidence" value="ECO:0007669"/>
    <property type="project" value="InterPro"/>
</dbReference>
<keyword evidence="4" id="KW-0808">Transferase</keyword>
<dbReference type="Pfam" id="PF00856">
    <property type="entry name" value="SET"/>
    <property type="match status" value="1"/>
</dbReference>
<name>A0A8S0SVK6_OLEEU</name>
<gene>
    <name evidence="14" type="ORF">OLEA9_A024360</name>
</gene>
<keyword evidence="15" id="KW-1185">Reference proteome</keyword>
<dbReference type="PANTHER" id="PTHR45660:SF46">
    <property type="entry name" value="HISTONE-LYSINE N-METHYLTRANSFERASE, H3 LYSINE-9 SPECIFIC SUVH6"/>
    <property type="match status" value="1"/>
</dbReference>